<gene>
    <name evidence="1" type="ORF">PCAMFM013_S005g000541</name>
</gene>
<dbReference type="Proteomes" id="UP000053732">
    <property type="component" value="Unassembled WGS sequence"/>
</dbReference>
<reference evidence="1 2" key="1">
    <citation type="journal article" date="2014" name="Nat. Commun.">
        <title>Multiple recent horizontal transfers of a large genomic region in cheese making fungi.</title>
        <authorList>
            <person name="Cheeseman K."/>
            <person name="Ropars J."/>
            <person name="Renault P."/>
            <person name="Dupont J."/>
            <person name="Gouzy J."/>
            <person name="Branca A."/>
            <person name="Abraham A.L."/>
            <person name="Ceppi M."/>
            <person name="Conseiller E."/>
            <person name="Debuchy R."/>
            <person name="Malagnac F."/>
            <person name="Goarin A."/>
            <person name="Silar P."/>
            <person name="Lacoste S."/>
            <person name="Sallet E."/>
            <person name="Bensimon A."/>
            <person name="Giraud T."/>
            <person name="Brygoo Y."/>
        </authorList>
    </citation>
    <scope>NUCLEOTIDE SEQUENCE [LARGE SCALE GENOMIC DNA]</scope>
    <source>
        <strain evidence="2">FM 013</strain>
    </source>
</reference>
<keyword evidence="2" id="KW-1185">Reference proteome</keyword>
<accession>A0A0G4P503</accession>
<evidence type="ECO:0000313" key="2">
    <source>
        <dbReference type="Proteomes" id="UP000053732"/>
    </source>
</evidence>
<dbReference type="EMBL" id="HG793138">
    <property type="protein sequence ID" value="CRL21377.1"/>
    <property type="molecule type" value="Genomic_DNA"/>
</dbReference>
<protein>
    <submittedName>
        <fullName evidence="1">Str. FM013</fullName>
    </submittedName>
</protein>
<sequence>MGECAVWHASKKIKRLMVIVRGGKSFLGGENDWKLSQVTGWFLPLETPTHAFEPALL</sequence>
<proteinExistence type="predicted"/>
<evidence type="ECO:0000313" key="1">
    <source>
        <dbReference type="EMBL" id="CRL21377.1"/>
    </source>
</evidence>
<dbReference type="AlphaFoldDB" id="A0A0G4P503"/>
<name>A0A0G4P503_PENC3</name>
<organism evidence="1 2">
    <name type="scientific">Penicillium camemberti (strain FM 013)</name>
    <dbReference type="NCBI Taxonomy" id="1429867"/>
    <lineage>
        <taxon>Eukaryota</taxon>
        <taxon>Fungi</taxon>
        <taxon>Dikarya</taxon>
        <taxon>Ascomycota</taxon>
        <taxon>Pezizomycotina</taxon>
        <taxon>Eurotiomycetes</taxon>
        <taxon>Eurotiomycetidae</taxon>
        <taxon>Eurotiales</taxon>
        <taxon>Aspergillaceae</taxon>
        <taxon>Penicillium</taxon>
    </lineage>
</organism>